<dbReference type="EMBL" id="CP087781">
    <property type="protein sequence ID" value="UZA50569.1"/>
    <property type="molecule type" value="Genomic_DNA"/>
</dbReference>
<dbReference type="Proteomes" id="UP001163632">
    <property type="component" value="Chromosome"/>
</dbReference>
<evidence type="ECO:0000256" key="1">
    <source>
        <dbReference type="SAM" id="Phobius"/>
    </source>
</evidence>
<proteinExistence type="predicted"/>
<gene>
    <name evidence="2" type="ORF">LP092_08195</name>
    <name evidence="3" type="ORF">LP129_08425</name>
</gene>
<organism evidence="3 4">
    <name type="scientific">Moraxella bovis</name>
    <dbReference type="NCBI Taxonomy" id="476"/>
    <lineage>
        <taxon>Bacteria</taxon>
        <taxon>Pseudomonadati</taxon>
        <taxon>Pseudomonadota</taxon>
        <taxon>Gammaproteobacteria</taxon>
        <taxon>Moraxellales</taxon>
        <taxon>Moraxellaceae</taxon>
        <taxon>Moraxella</taxon>
    </lineage>
</organism>
<name>A0AAX3ERC4_MORBO</name>
<dbReference type="AlphaFoldDB" id="A0AAX3ERC4"/>
<keyword evidence="1" id="KW-1133">Transmembrane helix</keyword>
<keyword evidence="1" id="KW-0812">Transmembrane</keyword>
<feature type="transmembrane region" description="Helical" evidence="1">
    <location>
        <begin position="56"/>
        <end position="75"/>
    </location>
</feature>
<evidence type="ECO:0000313" key="2">
    <source>
        <dbReference type="EMBL" id="UZA01985.1"/>
    </source>
</evidence>
<feature type="transmembrane region" description="Helical" evidence="1">
    <location>
        <begin position="29"/>
        <end position="50"/>
    </location>
</feature>
<protein>
    <submittedName>
        <fullName evidence="3">Uncharacterized protein</fullName>
    </submittedName>
</protein>
<reference evidence="3 4" key="1">
    <citation type="journal article" date="2022" name="BMC Microbiol.">
        <title>Whole genome sequencing of Moraxella bovis strains from North America reveals two genotypes with different genetic determinants.</title>
        <authorList>
            <person name="Wynn E.L."/>
            <person name="Hille M.M."/>
            <person name="Loy J.D."/>
            <person name="Schuller G."/>
            <person name="Kuhn K.L."/>
            <person name="Dickey A.M."/>
            <person name="Bono J.L."/>
            <person name="Clawson M.L."/>
        </authorList>
    </citation>
    <scope>NUCLEOTIDE SEQUENCE [LARGE SCALE GENOMIC DNA]</scope>
    <source>
        <strain evidence="2">SAM102599</strain>
        <strain evidence="3 4">SAM57978</strain>
    </source>
</reference>
<sequence>MQKFLRFYADIFAILHSAVEKRRTARKNISVAVIVLILSLILISIGKIFALAGFFGVFYTIYKGFFKGILCLWIYKE</sequence>
<dbReference type="RefSeq" id="WP_264675877.1">
    <property type="nucleotide sequence ID" value="NZ_CP087765.1"/>
</dbReference>
<keyword evidence="5" id="KW-1185">Reference proteome</keyword>
<evidence type="ECO:0000313" key="5">
    <source>
        <dbReference type="Proteomes" id="UP001163632"/>
    </source>
</evidence>
<evidence type="ECO:0000313" key="3">
    <source>
        <dbReference type="EMBL" id="UZA50569.1"/>
    </source>
</evidence>
<dbReference type="EMBL" id="CP087830">
    <property type="protein sequence ID" value="UZA01985.1"/>
    <property type="molecule type" value="Genomic_DNA"/>
</dbReference>
<dbReference type="Proteomes" id="UP001163283">
    <property type="component" value="Chromosome"/>
</dbReference>
<evidence type="ECO:0000313" key="4">
    <source>
        <dbReference type="Proteomes" id="UP001163283"/>
    </source>
</evidence>
<keyword evidence="1" id="KW-0472">Membrane</keyword>
<accession>A0AAX3ERC4</accession>